<keyword evidence="7" id="KW-0067">ATP-binding</keyword>
<feature type="modified residue" description="4-aspartylphosphate" evidence="11">
    <location>
        <position position="1054"/>
    </location>
</feature>
<evidence type="ECO:0000313" key="19">
    <source>
        <dbReference type="Proteomes" id="UP000501726"/>
    </source>
</evidence>
<dbReference type="InterPro" id="IPR003661">
    <property type="entry name" value="HisK_dim/P_dom"/>
</dbReference>
<keyword evidence="13" id="KW-1133">Transmembrane helix</keyword>
<evidence type="ECO:0000313" key="18">
    <source>
        <dbReference type="EMBL" id="BBP45030.1"/>
    </source>
</evidence>
<sequence>MNTPFSLRTKAYLAAFFSGLLLSSLLVISTAQMQSLETTARHLYNTNTDLKAYVQLTAEIEKLKGFVQRYQLTLSPILNDEIGALNEKIDAIIEKPVTQTSDELQEHIILLKTHLQTFRDHFEKLKRELMIQQQLQATLLENSERLENFLLKNDEERSSLIALQSIEIDLFRYQAHLDSTYAQKVRKALSTLSNALEQNSRFDQQQQTWFIRFKDSSLRAIQHQSALMMLSDVVMPGESSEIIYHAYQVQNLANLQIEQINDDIAQLTNKTTQVIFITGIIFVLGLFITAWLIIRMVTQPVVKLTQVFEQIISGDKKPILLKSVAEDEIGRLTSAAITFSEWGVELRDLAREQKTLLSLFDKGDAVLFKWRNDAEWSIASVSSNVEALLGYSVEQLLEQKIVYRDLIHPKDLEEVNLELSSALEADEDYFRHEPYRIITADGQEKWILDYTVTQKDENGRVTHFIGYLSDFTKQKNYEFSLRMQALKLQLASKSAEMGVWTWDLIENTLEWNDNMYKIYGLERGEADNHYSMWSNALLDEDRPRSEARINQAVAEDGLFDDIFRIRRPDGSIRYIKASGMCEIDDEGRKVAMVGTNIDVTQAETFKQSLFEAKEEAEQANRAKSDFLANMSHEIRTPLNGVIGLTDLTLKTELNEQQRLYLEQSMSSSKSLLNVINDILDYSKIEAGKLELESIPFLLENSVRNSVFLFSKQAEEKGIEMHVNMDSRLMTTLKGDPLRLQQILNNLIANAIKFTERGDITVKIELISQDEQHLSLQFCVSDTGIGIDEKKMASLFDAFTQSDTSDSRRYGGTGLGLSICKHLTELMNGEIWAKSIKGEGSSFCFSVMFEKSEIQLAESLKIENIRNKRFLVVDDNEIELKLLCDIFDSWKVDYKACQSGKDGLQAALAEHFDYIILDWKMPDVDGLRVIHQLHQQKPTDQVNIIMVTAYMKEELIKNAQAIGETIPVILEKPVLASNLFQALGVYELPIDLRALQEQSQWTFDADILVAEDNAVNQLVIKDYLTSFGCRVTLAENGKKAVEALQNNHFDLIMMDIQMPVMDGYQATQIIRESNANIAIIALSAAVMERDKKASHMAGMNEHIGKPIDPEELLSVMQKYLDAEKVTVESKSMPFELPAIEKINIAALAKAFSSKGAIRQMFTSFIKGFGDVKERFDDALPVEILQKHIHALNGASGNLFMEDLFQLVKAMNESKDEVFIREHLAKLRLELEAVLHSIRRYLESEEKPSEMKMTMEEASDLLDGLVQMLGLGRYVPAGELERYHSAITLLSDTEVANHIVELIAELEYQEAEQQLKDLRSKKA</sequence>
<evidence type="ECO:0000256" key="3">
    <source>
        <dbReference type="ARBA" id="ARBA00022553"/>
    </source>
</evidence>
<keyword evidence="5" id="KW-0547">Nucleotide-binding</keyword>
<dbReference type="InterPro" id="IPR035965">
    <property type="entry name" value="PAS-like_dom_sf"/>
</dbReference>
<keyword evidence="6" id="KW-0418">Kinase</keyword>
<feature type="domain" description="Response regulatory" evidence="15">
    <location>
        <begin position="1005"/>
        <end position="1119"/>
    </location>
</feature>
<dbReference type="CDD" id="cd17546">
    <property type="entry name" value="REC_hyHK_CKI1_RcsC-like"/>
    <property type="match status" value="2"/>
</dbReference>
<dbReference type="PROSITE" id="PS50110">
    <property type="entry name" value="RESPONSE_REGULATORY"/>
    <property type="match status" value="2"/>
</dbReference>
<keyword evidence="19" id="KW-1185">Reference proteome</keyword>
<evidence type="ECO:0000256" key="12">
    <source>
        <dbReference type="SAM" id="Coils"/>
    </source>
</evidence>
<dbReference type="GO" id="GO:0000155">
    <property type="term" value="F:phosphorelay sensor kinase activity"/>
    <property type="evidence" value="ECO:0007669"/>
    <property type="project" value="InterPro"/>
</dbReference>
<dbReference type="EC" id="2.7.13.3" evidence="2"/>
<feature type="domain" description="PAC" evidence="17">
    <location>
        <begin position="559"/>
        <end position="611"/>
    </location>
</feature>
<evidence type="ECO:0000259" key="14">
    <source>
        <dbReference type="PROSITE" id="PS50109"/>
    </source>
</evidence>
<dbReference type="PANTHER" id="PTHR45339">
    <property type="entry name" value="HYBRID SIGNAL TRANSDUCTION HISTIDINE KINASE J"/>
    <property type="match status" value="1"/>
</dbReference>
<dbReference type="Gene3D" id="3.30.565.10">
    <property type="entry name" value="Histidine kinase-like ATPase, C-terminal domain"/>
    <property type="match status" value="1"/>
</dbReference>
<dbReference type="SMART" id="SM00091">
    <property type="entry name" value="PAS"/>
    <property type="match status" value="2"/>
</dbReference>
<dbReference type="InterPro" id="IPR001610">
    <property type="entry name" value="PAC"/>
</dbReference>
<dbReference type="CDD" id="cd00130">
    <property type="entry name" value="PAS"/>
    <property type="match status" value="2"/>
</dbReference>
<evidence type="ECO:0000256" key="8">
    <source>
        <dbReference type="ARBA" id="ARBA00023012"/>
    </source>
</evidence>
<feature type="coiled-coil region" evidence="12">
    <location>
        <begin position="602"/>
        <end position="629"/>
    </location>
</feature>
<feature type="modified residue" description="4-aspartylphosphate" evidence="11">
    <location>
        <position position="917"/>
    </location>
</feature>
<dbReference type="PROSITE" id="PS50113">
    <property type="entry name" value="PAC"/>
    <property type="match status" value="2"/>
</dbReference>
<dbReference type="Gene3D" id="3.40.50.2300">
    <property type="match status" value="2"/>
</dbReference>
<dbReference type="SMART" id="SM00388">
    <property type="entry name" value="HisKA"/>
    <property type="match status" value="1"/>
</dbReference>
<evidence type="ECO:0000256" key="1">
    <source>
        <dbReference type="ARBA" id="ARBA00000085"/>
    </source>
</evidence>
<dbReference type="SUPFAM" id="SSF55874">
    <property type="entry name" value="ATPase domain of HSP90 chaperone/DNA topoisomerase II/histidine kinase"/>
    <property type="match status" value="1"/>
</dbReference>
<evidence type="ECO:0000256" key="7">
    <source>
        <dbReference type="ARBA" id="ARBA00022840"/>
    </source>
</evidence>
<evidence type="ECO:0000259" key="15">
    <source>
        <dbReference type="PROSITE" id="PS50110"/>
    </source>
</evidence>
<dbReference type="SUPFAM" id="SSF47384">
    <property type="entry name" value="Homodimeric domain of signal transducing histidine kinase"/>
    <property type="match status" value="1"/>
</dbReference>
<dbReference type="Gene3D" id="6.10.340.10">
    <property type="match status" value="1"/>
</dbReference>
<dbReference type="InterPro" id="IPR013655">
    <property type="entry name" value="PAS_fold_3"/>
</dbReference>
<dbReference type="InterPro" id="IPR036097">
    <property type="entry name" value="HisK_dim/P_sf"/>
</dbReference>
<feature type="transmembrane region" description="Helical" evidence="13">
    <location>
        <begin position="274"/>
        <end position="294"/>
    </location>
</feature>
<keyword evidence="3 11" id="KW-0597">Phosphoprotein</keyword>
<dbReference type="SMART" id="SM00387">
    <property type="entry name" value="HATPase_c"/>
    <property type="match status" value="1"/>
</dbReference>
<dbReference type="FunFam" id="3.30.565.10:FF:000010">
    <property type="entry name" value="Sensor histidine kinase RcsC"/>
    <property type="match status" value="1"/>
</dbReference>
<keyword evidence="13" id="KW-0812">Transmembrane</keyword>
<evidence type="ECO:0000256" key="10">
    <source>
        <dbReference type="ARBA" id="ARBA00068150"/>
    </source>
</evidence>
<dbReference type="SUPFAM" id="SSF55785">
    <property type="entry name" value="PYP-like sensor domain (PAS domain)"/>
    <property type="match status" value="2"/>
</dbReference>
<dbReference type="NCBIfam" id="TIGR00229">
    <property type="entry name" value="sensory_box"/>
    <property type="match status" value="2"/>
</dbReference>
<protein>
    <recommendedName>
        <fullName evidence="10">Sensory/regulatory protein RpfC</fullName>
        <ecNumber evidence="2">2.7.13.3</ecNumber>
    </recommendedName>
</protein>
<evidence type="ECO:0000259" key="17">
    <source>
        <dbReference type="PROSITE" id="PS50113"/>
    </source>
</evidence>
<dbReference type="SMART" id="SM00448">
    <property type="entry name" value="REC"/>
    <property type="match status" value="2"/>
</dbReference>
<keyword evidence="12" id="KW-0175">Coiled coil</keyword>
<evidence type="ECO:0000256" key="9">
    <source>
        <dbReference type="ARBA" id="ARBA00064003"/>
    </source>
</evidence>
<evidence type="ECO:0000259" key="16">
    <source>
        <dbReference type="PROSITE" id="PS50112"/>
    </source>
</evidence>
<dbReference type="KEGG" id="tse:THMIRHAS_04030"/>
<dbReference type="SUPFAM" id="SSF52172">
    <property type="entry name" value="CheY-like"/>
    <property type="match status" value="2"/>
</dbReference>
<evidence type="ECO:0000256" key="6">
    <source>
        <dbReference type="ARBA" id="ARBA00022777"/>
    </source>
</evidence>
<dbReference type="Pfam" id="PF02518">
    <property type="entry name" value="HATPase_c"/>
    <property type="match status" value="1"/>
</dbReference>
<dbReference type="GO" id="GO:0005524">
    <property type="term" value="F:ATP binding"/>
    <property type="evidence" value="ECO:0007669"/>
    <property type="project" value="UniProtKB-KW"/>
</dbReference>
<dbReference type="Pfam" id="PF00512">
    <property type="entry name" value="HisKA"/>
    <property type="match status" value="1"/>
</dbReference>
<accession>A0A6F8PSR7</accession>
<dbReference type="CDD" id="cd00082">
    <property type="entry name" value="HisKA"/>
    <property type="match status" value="1"/>
</dbReference>
<evidence type="ECO:0000256" key="5">
    <source>
        <dbReference type="ARBA" id="ARBA00022741"/>
    </source>
</evidence>
<dbReference type="Gene3D" id="1.10.287.130">
    <property type="match status" value="1"/>
</dbReference>
<dbReference type="Gene3D" id="3.30.450.20">
    <property type="entry name" value="PAS domain"/>
    <property type="match status" value="2"/>
</dbReference>
<dbReference type="PROSITE" id="PS50109">
    <property type="entry name" value="HIS_KIN"/>
    <property type="match status" value="1"/>
</dbReference>
<reference evidence="19" key="1">
    <citation type="submission" date="2019-11" db="EMBL/GenBank/DDBJ databases">
        <title>Isolation and characterization of two novel species in the genus Thiomicrorhabdus.</title>
        <authorList>
            <person name="Mochizuki J."/>
            <person name="Kojima H."/>
            <person name="Fukui M."/>
        </authorList>
    </citation>
    <scope>NUCLEOTIDE SEQUENCE [LARGE SCALE GENOMIC DNA]</scope>
    <source>
        <strain evidence="19">aks77</strain>
    </source>
</reference>
<evidence type="ECO:0000256" key="2">
    <source>
        <dbReference type="ARBA" id="ARBA00012438"/>
    </source>
</evidence>
<dbReference type="InterPro" id="IPR000014">
    <property type="entry name" value="PAS"/>
</dbReference>
<gene>
    <name evidence="18" type="ORF">THMIRHAS_04030</name>
</gene>
<dbReference type="PROSITE" id="PS50112">
    <property type="entry name" value="PAS"/>
    <property type="match status" value="1"/>
</dbReference>
<organism evidence="18 19">
    <name type="scientific">Thiosulfatimonas sediminis</name>
    <dbReference type="NCBI Taxonomy" id="2675054"/>
    <lineage>
        <taxon>Bacteria</taxon>
        <taxon>Pseudomonadati</taxon>
        <taxon>Pseudomonadota</taxon>
        <taxon>Gammaproteobacteria</taxon>
        <taxon>Thiotrichales</taxon>
        <taxon>Piscirickettsiaceae</taxon>
        <taxon>Thiosulfatimonas</taxon>
    </lineage>
</organism>
<dbReference type="InterPro" id="IPR036890">
    <property type="entry name" value="HATPase_C_sf"/>
</dbReference>
<dbReference type="InterPro" id="IPR004358">
    <property type="entry name" value="Sig_transdc_His_kin-like_C"/>
</dbReference>
<comment type="catalytic activity">
    <reaction evidence="1">
        <text>ATP + protein L-histidine = ADP + protein N-phospho-L-histidine.</text>
        <dbReference type="EC" id="2.7.13.3"/>
    </reaction>
</comment>
<feature type="domain" description="PAC" evidence="17">
    <location>
        <begin position="431"/>
        <end position="483"/>
    </location>
</feature>
<dbReference type="CDD" id="cd16922">
    <property type="entry name" value="HATPase_EvgS-ArcB-TorS-like"/>
    <property type="match status" value="1"/>
</dbReference>
<dbReference type="SMART" id="SM00086">
    <property type="entry name" value="PAC"/>
    <property type="match status" value="2"/>
</dbReference>
<dbReference type="PRINTS" id="PR00344">
    <property type="entry name" value="BCTRLSENSOR"/>
</dbReference>
<dbReference type="EMBL" id="AP021889">
    <property type="protein sequence ID" value="BBP45030.1"/>
    <property type="molecule type" value="Genomic_DNA"/>
</dbReference>
<keyword evidence="4" id="KW-0808">Transferase</keyword>
<dbReference type="Pfam" id="PF00072">
    <property type="entry name" value="Response_reg"/>
    <property type="match status" value="2"/>
</dbReference>
<feature type="domain" description="PAS" evidence="16">
    <location>
        <begin position="352"/>
        <end position="426"/>
    </location>
</feature>
<proteinExistence type="predicted"/>
<evidence type="ECO:0000256" key="13">
    <source>
        <dbReference type="SAM" id="Phobius"/>
    </source>
</evidence>
<dbReference type="FunFam" id="1.10.287.130:FF:000002">
    <property type="entry name" value="Two-component osmosensing histidine kinase"/>
    <property type="match status" value="1"/>
</dbReference>
<dbReference type="InterPro" id="IPR001789">
    <property type="entry name" value="Sig_transdc_resp-reg_receiver"/>
</dbReference>
<dbReference type="Proteomes" id="UP000501726">
    <property type="component" value="Chromosome"/>
</dbReference>
<dbReference type="Gene3D" id="2.10.70.100">
    <property type="match status" value="1"/>
</dbReference>
<evidence type="ECO:0000256" key="4">
    <source>
        <dbReference type="ARBA" id="ARBA00022679"/>
    </source>
</evidence>
<evidence type="ECO:0000256" key="11">
    <source>
        <dbReference type="PROSITE-ProRule" id="PRU00169"/>
    </source>
</evidence>
<keyword evidence="8" id="KW-0902">Two-component regulatory system</keyword>
<dbReference type="InterPro" id="IPR000700">
    <property type="entry name" value="PAS-assoc_C"/>
</dbReference>
<dbReference type="PANTHER" id="PTHR45339:SF1">
    <property type="entry name" value="HYBRID SIGNAL TRANSDUCTION HISTIDINE KINASE J"/>
    <property type="match status" value="1"/>
</dbReference>
<dbReference type="Pfam" id="PF08447">
    <property type="entry name" value="PAS_3"/>
    <property type="match status" value="2"/>
</dbReference>
<dbReference type="InterPro" id="IPR011006">
    <property type="entry name" value="CheY-like_superfamily"/>
</dbReference>
<comment type="subunit">
    <text evidence="9">At low DSF concentrations, interacts with RpfF.</text>
</comment>
<dbReference type="InterPro" id="IPR005467">
    <property type="entry name" value="His_kinase_dom"/>
</dbReference>
<feature type="domain" description="Response regulatory" evidence="15">
    <location>
        <begin position="868"/>
        <end position="986"/>
    </location>
</feature>
<dbReference type="RefSeq" id="WP_173270145.1">
    <property type="nucleotide sequence ID" value="NZ_AP021889.1"/>
</dbReference>
<feature type="domain" description="Histidine kinase" evidence="14">
    <location>
        <begin position="629"/>
        <end position="850"/>
    </location>
</feature>
<name>A0A6F8PSR7_9GAMM</name>
<dbReference type="InterPro" id="IPR003594">
    <property type="entry name" value="HATPase_dom"/>
</dbReference>
<keyword evidence="13" id="KW-0472">Membrane</keyword>